<feature type="transmembrane region" description="Helical" evidence="10">
    <location>
        <begin position="145"/>
        <end position="167"/>
    </location>
</feature>
<keyword evidence="8 10" id="KW-0472">Membrane</keyword>
<evidence type="ECO:0000313" key="14">
    <source>
        <dbReference type="EMBL" id="GMI97687.1"/>
    </source>
</evidence>
<feature type="transmembrane region" description="Helical" evidence="10">
    <location>
        <begin position="332"/>
        <end position="351"/>
    </location>
</feature>
<proteinExistence type="inferred from homology"/>
<evidence type="ECO:0000256" key="7">
    <source>
        <dbReference type="ARBA" id="ARBA00023065"/>
    </source>
</evidence>
<evidence type="ECO:0000259" key="12">
    <source>
        <dbReference type="Pfam" id="PF23256"/>
    </source>
</evidence>
<dbReference type="Pfam" id="PF23259">
    <property type="entry name" value="CHX17_C"/>
    <property type="match status" value="1"/>
</dbReference>
<feature type="domain" description="Cation/H(+) antiporter central" evidence="12">
    <location>
        <begin position="502"/>
        <end position="623"/>
    </location>
</feature>
<feature type="transmembrane region" description="Helical" evidence="10">
    <location>
        <begin position="303"/>
        <end position="325"/>
    </location>
</feature>
<feature type="transmembrane region" description="Helical" evidence="10">
    <location>
        <begin position="179"/>
        <end position="197"/>
    </location>
</feature>
<dbReference type="GO" id="GO:0012505">
    <property type="term" value="C:endomembrane system"/>
    <property type="evidence" value="ECO:0007669"/>
    <property type="project" value="TreeGrafter"/>
</dbReference>
<feature type="transmembrane region" description="Helical" evidence="10">
    <location>
        <begin position="281"/>
        <end position="297"/>
    </location>
</feature>
<comment type="similarity">
    <text evidence="9">Belongs to the monovalent cation:proton antiporter 2 (CPA2) transporter (TC 2.A.37) family. CHX (TC 2.A.37.4) subfamily.</text>
</comment>
<feature type="transmembrane region" description="Helical" evidence="10">
    <location>
        <begin position="425"/>
        <end position="443"/>
    </location>
</feature>
<organism evidence="14 15">
    <name type="scientific">Hibiscus trionum</name>
    <name type="common">Flower of an hour</name>
    <dbReference type="NCBI Taxonomy" id="183268"/>
    <lineage>
        <taxon>Eukaryota</taxon>
        <taxon>Viridiplantae</taxon>
        <taxon>Streptophyta</taxon>
        <taxon>Embryophyta</taxon>
        <taxon>Tracheophyta</taxon>
        <taxon>Spermatophyta</taxon>
        <taxon>Magnoliopsida</taxon>
        <taxon>eudicotyledons</taxon>
        <taxon>Gunneridae</taxon>
        <taxon>Pentapetalae</taxon>
        <taxon>rosids</taxon>
        <taxon>malvids</taxon>
        <taxon>Malvales</taxon>
        <taxon>Malvaceae</taxon>
        <taxon>Malvoideae</taxon>
        <taxon>Hibiscus</taxon>
    </lineage>
</organism>
<feature type="domain" description="Cation/H(+) antiporter C-terminal" evidence="13">
    <location>
        <begin position="647"/>
        <end position="790"/>
    </location>
</feature>
<dbReference type="InterPro" id="IPR006153">
    <property type="entry name" value="Cation/H_exchanger_TM"/>
</dbReference>
<dbReference type="GO" id="GO:0015297">
    <property type="term" value="F:antiporter activity"/>
    <property type="evidence" value="ECO:0007669"/>
    <property type="project" value="InterPro"/>
</dbReference>
<dbReference type="GO" id="GO:0016020">
    <property type="term" value="C:membrane"/>
    <property type="evidence" value="ECO:0007669"/>
    <property type="project" value="UniProtKB-SubCell"/>
</dbReference>
<evidence type="ECO:0000256" key="2">
    <source>
        <dbReference type="ARBA" id="ARBA00022448"/>
    </source>
</evidence>
<keyword evidence="2" id="KW-0813">Transport</keyword>
<comment type="subcellular location">
    <subcellularLocation>
        <location evidence="1">Membrane</location>
        <topology evidence="1">Multi-pass membrane protein</topology>
    </subcellularLocation>
</comment>
<feature type="transmembrane region" description="Helical" evidence="10">
    <location>
        <begin position="363"/>
        <end position="382"/>
    </location>
</feature>
<dbReference type="GO" id="GO:0006813">
    <property type="term" value="P:potassium ion transport"/>
    <property type="evidence" value="ECO:0007669"/>
    <property type="project" value="UniProtKB-KW"/>
</dbReference>
<dbReference type="InterPro" id="IPR057291">
    <property type="entry name" value="CHX17_2nd"/>
</dbReference>
<dbReference type="GO" id="GO:1902600">
    <property type="term" value="P:proton transmembrane transport"/>
    <property type="evidence" value="ECO:0007669"/>
    <property type="project" value="InterPro"/>
</dbReference>
<dbReference type="Gene3D" id="1.20.1530.20">
    <property type="match status" value="1"/>
</dbReference>
<dbReference type="InterPro" id="IPR050794">
    <property type="entry name" value="CPA2_transporter"/>
</dbReference>
<dbReference type="PANTHER" id="PTHR32468">
    <property type="entry name" value="CATION/H + ANTIPORTER"/>
    <property type="match status" value="1"/>
</dbReference>
<evidence type="ECO:0000256" key="9">
    <source>
        <dbReference type="ARBA" id="ARBA00038341"/>
    </source>
</evidence>
<dbReference type="OrthoDB" id="1938353at2759"/>
<evidence type="ECO:0000259" key="11">
    <source>
        <dbReference type="Pfam" id="PF00999"/>
    </source>
</evidence>
<dbReference type="AlphaFoldDB" id="A0A9W7IMC9"/>
<comment type="caution">
    <text evidence="14">The sequence shown here is derived from an EMBL/GenBank/DDBJ whole genome shotgun (WGS) entry which is preliminary data.</text>
</comment>
<dbReference type="GO" id="GO:0006885">
    <property type="term" value="P:regulation of pH"/>
    <property type="evidence" value="ECO:0007669"/>
    <property type="project" value="TreeGrafter"/>
</dbReference>
<keyword evidence="15" id="KW-1185">Reference proteome</keyword>
<feature type="transmembrane region" description="Helical" evidence="10">
    <location>
        <begin position="73"/>
        <end position="92"/>
    </location>
</feature>
<feature type="transmembrane region" description="Helical" evidence="10">
    <location>
        <begin position="112"/>
        <end position="133"/>
    </location>
</feature>
<dbReference type="Pfam" id="PF00999">
    <property type="entry name" value="Na_H_Exchanger"/>
    <property type="match status" value="1"/>
</dbReference>
<evidence type="ECO:0000256" key="1">
    <source>
        <dbReference type="ARBA" id="ARBA00004141"/>
    </source>
</evidence>
<feature type="domain" description="Cation/H+ exchanger transmembrane" evidence="11">
    <location>
        <begin position="69"/>
        <end position="442"/>
    </location>
</feature>
<accession>A0A9W7IMC9</accession>
<reference evidence="14" key="1">
    <citation type="submission" date="2023-05" db="EMBL/GenBank/DDBJ databases">
        <title>Genome and transcriptome analyses reveal genes involved in the formation of fine ridges on petal epidermal cells in Hibiscus trionum.</title>
        <authorList>
            <person name="Koshimizu S."/>
            <person name="Masuda S."/>
            <person name="Ishii T."/>
            <person name="Shirasu K."/>
            <person name="Hoshino A."/>
            <person name="Arita M."/>
        </authorList>
    </citation>
    <scope>NUCLEOTIDE SEQUENCE</scope>
    <source>
        <strain evidence="14">Hamamatsu line</strain>
    </source>
</reference>
<evidence type="ECO:0000259" key="13">
    <source>
        <dbReference type="Pfam" id="PF23259"/>
    </source>
</evidence>
<keyword evidence="5" id="KW-0630">Potassium</keyword>
<feature type="transmembrane region" description="Helical" evidence="10">
    <location>
        <begin position="394"/>
        <end position="413"/>
    </location>
</feature>
<evidence type="ECO:0000256" key="10">
    <source>
        <dbReference type="SAM" id="Phobius"/>
    </source>
</evidence>
<dbReference type="InterPro" id="IPR057290">
    <property type="entry name" value="CHX17_C"/>
</dbReference>
<dbReference type="EMBL" id="BSYR01000030">
    <property type="protein sequence ID" value="GMI97687.1"/>
    <property type="molecule type" value="Genomic_DNA"/>
</dbReference>
<evidence type="ECO:0000313" key="15">
    <source>
        <dbReference type="Proteomes" id="UP001165190"/>
    </source>
</evidence>
<dbReference type="InterPro" id="IPR038770">
    <property type="entry name" value="Na+/solute_symporter_sf"/>
</dbReference>
<evidence type="ECO:0000256" key="5">
    <source>
        <dbReference type="ARBA" id="ARBA00022958"/>
    </source>
</evidence>
<evidence type="ECO:0000256" key="8">
    <source>
        <dbReference type="ARBA" id="ARBA00023136"/>
    </source>
</evidence>
<protein>
    <submittedName>
        <fullName evidence="14">Cation/H+ exchanger 4</fullName>
    </submittedName>
</protein>
<feature type="transmembrane region" description="Helical" evidence="10">
    <location>
        <begin position="243"/>
        <end position="261"/>
    </location>
</feature>
<keyword evidence="4 10" id="KW-0812">Transmembrane</keyword>
<keyword evidence="6 10" id="KW-1133">Transmembrane helix</keyword>
<evidence type="ECO:0000256" key="4">
    <source>
        <dbReference type="ARBA" id="ARBA00022692"/>
    </source>
</evidence>
<evidence type="ECO:0000256" key="3">
    <source>
        <dbReference type="ARBA" id="ARBA00022538"/>
    </source>
</evidence>
<evidence type="ECO:0000256" key="6">
    <source>
        <dbReference type="ARBA" id="ARBA00022989"/>
    </source>
</evidence>
<dbReference type="Pfam" id="PF23256">
    <property type="entry name" value="CHX17_2nd"/>
    <property type="match status" value="1"/>
</dbReference>
<gene>
    <name evidence="14" type="ORF">HRI_003438000</name>
</gene>
<dbReference type="PANTHER" id="PTHR32468:SF17">
    <property type="entry name" value="CATION_H(+) ANTIPORTER 4"/>
    <property type="match status" value="1"/>
</dbReference>
<name>A0A9W7IMC9_HIBTR</name>
<sequence length="795" mass="88174">MATGSSSSYSTGIDGTKVSEEICLKFPPKVTSPGLTTMLFETDEHDKLMDYAGIRLHLQMVVIYVLTQSFHRLLKILGLPVFISQVLAGIMLTPMVFRDQDSLINVSEDSVAILGTVGAFGFVFFMFLSGVKMDITLANRSGKKAVFIGFLTVVVPMMFCLATVKLLHPGGDIFKNKSFFLAVSYAGTSFPVIHCLLDELKILNSELGRIGLSAALIGDLVTVGLTMFSILVKTGLEQGRKRVLIHIGLAVLFILIVMFVLRPGMKWIVKRTPEAGRIKEACFYLVVLAFMVSPRFTELFHLHILYGPFILGLAVPDGPPLGSALIEKLEPFVLGLFLPVFAATCGLRFNLSYLKNSNEFADHQAIGAVVALVTKFGVSFVLPRLFKMPTRDCLALAFIMVSKGIVEIGSYSIMHDNRSISEDIFSYMTILIVLVASIVPVFVKRLYDPSRKYLCFQKRTVASSKLDHELRMISCIHVPANVNSIINLLKASCPTKECPIQMDVLHLVKLRGQATPLFITHRNHKKTKSNRSYSDNVVVAFKQFERDYSEGVSVNVFTAVSPPHSMYEDICNLAMNCSTSFIILPFHRRWYTDGSIESEDETVRSLNFDILEKAPCSVGILVEGRRNLRSSNLRDTLSSSNNSPTFNIAVIFLGGRDDWEAIAIGKRISQDESVTLTVIHLKAANNLGMILADTGTDDRTLDNEMLSHIKGSVDSYIEEQVNDGPETSNFLRAVVGNYQLIIVGRRYNSDDPQTSGLQEWCEFQEIGVIGDLLSSPDFIGNYSLLIVQQQQQRTA</sequence>
<dbReference type="Proteomes" id="UP001165190">
    <property type="component" value="Unassembled WGS sequence"/>
</dbReference>
<keyword evidence="7" id="KW-0406">Ion transport</keyword>
<feature type="transmembrane region" description="Helical" evidence="10">
    <location>
        <begin position="209"/>
        <end position="231"/>
    </location>
</feature>
<keyword evidence="3" id="KW-0633">Potassium transport</keyword>